<evidence type="ECO:0000256" key="4">
    <source>
        <dbReference type="HAMAP-Rule" id="MF_01302"/>
    </source>
</evidence>
<keyword evidence="2 4" id="KW-0689">Ribosomal protein</keyword>
<dbReference type="GO" id="GO:0003735">
    <property type="term" value="F:structural constituent of ribosome"/>
    <property type="evidence" value="ECO:0007669"/>
    <property type="project" value="InterPro"/>
</dbReference>
<name>A0A3G3LLT8_9EUGL</name>
<comment type="subunit">
    <text evidence="4">Part of the 30S ribosomal subunit.</text>
</comment>
<sequence>MSTNDLVSDMLTRIRNICIIKCSEVYIIQTKLTISIAKILKEEGFIEDFICDFFVGNLGYLSIRLKFKGLKRSRYITGLKRISRPGFRSYVGVSEIPKVLGGIGLAILSTSKGLMTGQTAKINNIGGEVLFFIW</sequence>
<evidence type="ECO:0000313" key="6">
    <source>
        <dbReference type="EMBL" id="AYQ93671.1"/>
    </source>
</evidence>
<organism evidence="6">
    <name type="scientific">Phacus pleuronectes</name>
    <dbReference type="NCBI Taxonomy" id="102908"/>
    <lineage>
        <taxon>Eukaryota</taxon>
        <taxon>Discoba</taxon>
        <taxon>Euglenozoa</taxon>
        <taxon>Euglenida</taxon>
        <taxon>Spirocuta</taxon>
        <taxon>Euglenophyceae</taxon>
        <taxon>Euglenales</taxon>
        <taxon>Phacaceae</taxon>
        <taxon>Phacus</taxon>
    </lineage>
</organism>
<dbReference type="InterPro" id="IPR047863">
    <property type="entry name" value="Ribosomal_uS8_CS"/>
</dbReference>
<dbReference type="PANTHER" id="PTHR11758">
    <property type="entry name" value="40S RIBOSOMAL PROTEIN S15A"/>
    <property type="match status" value="1"/>
</dbReference>
<dbReference type="FunFam" id="3.30.1490.10:FF:000001">
    <property type="entry name" value="30S ribosomal protein S8"/>
    <property type="match status" value="1"/>
</dbReference>
<dbReference type="GO" id="GO:0005840">
    <property type="term" value="C:ribosome"/>
    <property type="evidence" value="ECO:0007669"/>
    <property type="project" value="UniProtKB-KW"/>
</dbReference>
<keyword evidence="4" id="KW-0699">rRNA-binding</keyword>
<dbReference type="PROSITE" id="PS00053">
    <property type="entry name" value="RIBOSOMAL_S8"/>
    <property type="match status" value="1"/>
</dbReference>
<keyword evidence="4" id="KW-0694">RNA-binding</keyword>
<keyword evidence="6" id="KW-0934">Plastid</keyword>
<evidence type="ECO:0000256" key="5">
    <source>
        <dbReference type="RuleBase" id="RU003660"/>
    </source>
</evidence>
<keyword evidence="3 4" id="KW-0687">Ribonucleoprotein</keyword>
<evidence type="ECO:0000256" key="3">
    <source>
        <dbReference type="ARBA" id="ARBA00023274"/>
    </source>
</evidence>
<evidence type="ECO:0000256" key="2">
    <source>
        <dbReference type="ARBA" id="ARBA00022980"/>
    </source>
</evidence>
<dbReference type="Gene3D" id="3.30.1370.30">
    <property type="match status" value="1"/>
</dbReference>
<dbReference type="Gene3D" id="3.30.1490.10">
    <property type="match status" value="1"/>
</dbReference>
<comment type="subcellular location">
    <subcellularLocation>
        <location evidence="4">Plastid</location>
        <location evidence="4">Chloroplast</location>
    </subcellularLocation>
</comment>
<dbReference type="HAMAP" id="MF_01302_B">
    <property type="entry name" value="Ribosomal_uS8_B"/>
    <property type="match status" value="1"/>
</dbReference>
<dbReference type="EMBL" id="MH898673">
    <property type="protein sequence ID" value="AYQ93671.1"/>
    <property type="molecule type" value="Genomic_DNA"/>
</dbReference>
<gene>
    <name evidence="4" type="primary">rps8</name>
</gene>
<protein>
    <recommendedName>
        <fullName evidence="4">Small ribosomal subunit protein uS8c</fullName>
    </recommendedName>
</protein>
<keyword evidence="6" id="KW-0150">Chloroplast</keyword>
<dbReference type="GO" id="GO:1990904">
    <property type="term" value="C:ribonucleoprotein complex"/>
    <property type="evidence" value="ECO:0007669"/>
    <property type="project" value="UniProtKB-KW"/>
</dbReference>
<comment type="function">
    <text evidence="4">One of the primary rRNA binding proteins, it binds directly to 16S rRNA central domain where it helps coordinate assembly of the platform of the 30S subunit.</text>
</comment>
<dbReference type="SUPFAM" id="SSF56047">
    <property type="entry name" value="Ribosomal protein S8"/>
    <property type="match status" value="1"/>
</dbReference>
<accession>A0A3G3LLT8</accession>
<geneLocation type="chloroplast" evidence="6"/>
<dbReference type="InterPro" id="IPR035987">
    <property type="entry name" value="Ribosomal_uS8_sf"/>
</dbReference>
<comment type="similarity">
    <text evidence="1 4 5">Belongs to the universal ribosomal protein uS8 family.</text>
</comment>
<dbReference type="InterPro" id="IPR000630">
    <property type="entry name" value="Ribosomal_uS8"/>
</dbReference>
<dbReference type="Pfam" id="PF00410">
    <property type="entry name" value="Ribosomal_S8"/>
    <property type="match status" value="1"/>
</dbReference>
<proteinExistence type="inferred from homology"/>
<dbReference type="AlphaFoldDB" id="A0A3G3LLT8"/>
<dbReference type="GO" id="GO:0019843">
    <property type="term" value="F:rRNA binding"/>
    <property type="evidence" value="ECO:0007669"/>
    <property type="project" value="UniProtKB-UniRule"/>
</dbReference>
<dbReference type="NCBIfam" id="NF001109">
    <property type="entry name" value="PRK00136.1"/>
    <property type="match status" value="1"/>
</dbReference>
<reference evidence="6" key="1">
    <citation type="journal article" date="2018" name="Sci. Rep.">
        <title>Dynamic evolution of inverted repeats in Euglenophyta plastid genomes.</title>
        <authorList>
            <person name="Karnkowska A."/>
            <person name="Bennett M.S."/>
            <person name="Triemer R.E."/>
        </authorList>
    </citation>
    <scope>NUCLEOTIDE SEQUENCE</scope>
</reference>
<evidence type="ECO:0000256" key="1">
    <source>
        <dbReference type="ARBA" id="ARBA00006471"/>
    </source>
</evidence>
<dbReference type="GO" id="GO:0009507">
    <property type="term" value="C:chloroplast"/>
    <property type="evidence" value="ECO:0007669"/>
    <property type="project" value="UniProtKB-SubCell"/>
</dbReference>
<dbReference type="GO" id="GO:0006412">
    <property type="term" value="P:translation"/>
    <property type="evidence" value="ECO:0007669"/>
    <property type="project" value="UniProtKB-UniRule"/>
</dbReference>